<feature type="domain" description="TonB-dependent receptor plug" evidence="13">
    <location>
        <begin position="84"/>
        <end position="182"/>
    </location>
</feature>
<keyword evidence="3 10" id="KW-0813">Transport</keyword>
<dbReference type="Pfam" id="PF00593">
    <property type="entry name" value="TonB_dep_Rec_b-barrel"/>
    <property type="match status" value="1"/>
</dbReference>
<evidence type="ECO:0000256" key="8">
    <source>
        <dbReference type="ARBA" id="ARBA00023170"/>
    </source>
</evidence>
<sequence>MRFLRISALPGRYRRFGFGLHIAFLMYAASTHSAIGASADVTSDQTPTEKELPAVSVRAAPDPEPTVGYRPLTSQISGGGERKISEIPQSVAVVSSSVMQDQQARSLDDVLGNVSGITQTNTLGGTRDAFIKRGFGSNNDGSILVDGIRSPILHSYLATIDRVEVLKGPASLLYGIQEPGGVINMITRKPEDELHGSVSATYTSHRGSGTSFDLTGPIGQPGQVAGGTLAFRLTGEYNTARYWRSFGRQRDALIAPSLSWHDANTSIDLSYQYVDYTTPFDRGTVLVNGHLDDALRYTRYEEAWAQSTGKQETLRAKIEHRFSEQWRMRATYGWSRDRYDQYLTRATAFNSTTGIMSRSSDANLGRNDSDEIATIGAVGDLNLAGMRHEVYVGGEYERQRSFRGDTIRGKAVSGFNLYDPVYGTLSTGGTASASQSDSLSKVHTYSLLTQDTVHLTDRLIAIGGVRWENWQQLSGVGRPFVIADHSHGQVWLPQFGLVYKLTPALSAYANFSKSFVPNVATEVSEPLAPERGRVYEAGLKFEAKPGITGTLAVYQIDKQNVAVTVGDTTSTIGSARSRGIELDVAGQLTRHVSVIASYAYTDAVDREDNTRLANAARHSGSVFAVYDTMLPYLPGQWRFGGGARLVGKRPGDTANSFTLPGYVVADLFAAYETKIGKIPTRVQLNVKNVFDKTYYPSSSSNLIIAVGEARLVMLNTTFSF</sequence>
<dbReference type="PROSITE" id="PS52016">
    <property type="entry name" value="TONB_DEPENDENT_REC_3"/>
    <property type="match status" value="1"/>
</dbReference>
<proteinExistence type="inferred from homology"/>
<dbReference type="EMBL" id="FPBH01000008">
    <property type="protein sequence ID" value="SFU05826.1"/>
    <property type="molecule type" value="Genomic_DNA"/>
</dbReference>
<dbReference type="GO" id="GO:0015891">
    <property type="term" value="P:siderophore transport"/>
    <property type="evidence" value="ECO:0007669"/>
    <property type="project" value="InterPro"/>
</dbReference>
<dbReference type="OrthoDB" id="9790771at2"/>
<feature type="domain" description="TonB-dependent receptor-like beta-barrel" evidence="12">
    <location>
        <begin position="259"/>
        <end position="689"/>
    </location>
</feature>
<keyword evidence="5 10" id="KW-0812">Transmembrane</keyword>
<keyword evidence="4 10" id="KW-1134">Transmembrane beta strand</keyword>
<dbReference type="SUPFAM" id="SSF56935">
    <property type="entry name" value="Porins"/>
    <property type="match status" value="1"/>
</dbReference>
<organism evidence="14 15">
    <name type="scientific">Paraburkholderia aspalathi</name>
    <dbReference type="NCBI Taxonomy" id="1324617"/>
    <lineage>
        <taxon>Bacteria</taxon>
        <taxon>Pseudomonadati</taxon>
        <taxon>Pseudomonadota</taxon>
        <taxon>Betaproteobacteria</taxon>
        <taxon>Burkholderiales</taxon>
        <taxon>Burkholderiaceae</taxon>
        <taxon>Paraburkholderia</taxon>
    </lineage>
</organism>
<evidence type="ECO:0000256" key="10">
    <source>
        <dbReference type="PROSITE-ProRule" id="PRU01360"/>
    </source>
</evidence>
<keyword evidence="6 11" id="KW-0798">TonB box</keyword>
<evidence type="ECO:0000256" key="2">
    <source>
        <dbReference type="ARBA" id="ARBA00009810"/>
    </source>
</evidence>
<dbReference type="Pfam" id="PF07715">
    <property type="entry name" value="Plug"/>
    <property type="match status" value="1"/>
</dbReference>
<dbReference type="Gene3D" id="2.40.170.20">
    <property type="entry name" value="TonB-dependent receptor, beta-barrel domain"/>
    <property type="match status" value="1"/>
</dbReference>
<evidence type="ECO:0000313" key="15">
    <source>
        <dbReference type="Proteomes" id="UP000198844"/>
    </source>
</evidence>
<accession>A0A1I7D2K6</accession>
<evidence type="ECO:0000256" key="4">
    <source>
        <dbReference type="ARBA" id="ARBA00022452"/>
    </source>
</evidence>
<dbReference type="NCBIfam" id="TIGR01783">
    <property type="entry name" value="TonB-siderophor"/>
    <property type="match status" value="1"/>
</dbReference>
<comment type="subcellular location">
    <subcellularLocation>
        <location evidence="1 10">Cell outer membrane</location>
        <topology evidence="1 10">Multi-pass membrane protein</topology>
    </subcellularLocation>
</comment>
<keyword evidence="7 10" id="KW-0472">Membrane</keyword>
<dbReference type="PANTHER" id="PTHR32552">
    <property type="entry name" value="FERRICHROME IRON RECEPTOR-RELATED"/>
    <property type="match status" value="1"/>
</dbReference>
<protein>
    <submittedName>
        <fullName evidence="14">Iron complex outermembrane recepter protein</fullName>
    </submittedName>
</protein>
<gene>
    <name evidence="14" type="ORF">SAMN05192563_1008157</name>
</gene>
<dbReference type="GO" id="GO:0009279">
    <property type="term" value="C:cell outer membrane"/>
    <property type="evidence" value="ECO:0007669"/>
    <property type="project" value="UniProtKB-SubCell"/>
</dbReference>
<dbReference type="GO" id="GO:0038023">
    <property type="term" value="F:signaling receptor activity"/>
    <property type="evidence" value="ECO:0007669"/>
    <property type="project" value="InterPro"/>
</dbReference>
<dbReference type="PANTHER" id="PTHR32552:SF85">
    <property type="entry name" value="BLL7968 PROTEIN"/>
    <property type="match status" value="1"/>
</dbReference>
<evidence type="ECO:0000256" key="3">
    <source>
        <dbReference type="ARBA" id="ARBA00022448"/>
    </source>
</evidence>
<evidence type="ECO:0000256" key="5">
    <source>
        <dbReference type="ARBA" id="ARBA00022692"/>
    </source>
</evidence>
<dbReference type="CDD" id="cd01347">
    <property type="entry name" value="ligand_gated_channel"/>
    <property type="match status" value="1"/>
</dbReference>
<dbReference type="InterPro" id="IPR039426">
    <property type="entry name" value="TonB-dep_rcpt-like"/>
</dbReference>
<dbReference type="Gene3D" id="2.170.130.10">
    <property type="entry name" value="TonB-dependent receptor, plug domain"/>
    <property type="match status" value="1"/>
</dbReference>
<dbReference type="GO" id="GO:0015344">
    <property type="term" value="F:siderophore uptake transmembrane transporter activity"/>
    <property type="evidence" value="ECO:0007669"/>
    <property type="project" value="TreeGrafter"/>
</dbReference>
<dbReference type="InterPro" id="IPR036942">
    <property type="entry name" value="Beta-barrel_TonB_sf"/>
</dbReference>
<dbReference type="InterPro" id="IPR010105">
    <property type="entry name" value="TonB_sidphr_rcpt"/>
</dbReference>
<dbReference type="InterPro" id="IPR000531">
    <property type="entry name" value="Beta-barrel_TonB"/>
</dbReference>
<keyword evidence="8" id="KW-0675">Receptor</keyword>
<evidence type="ECO:0000256" key="9">
    <source>
        <dbReference type="ARBA" id="ARBA00023237"/>
    </source>
</evidence>
<reference evidence="14 15" key="1">
    <citation type="submission" date="2016-10" db="EMBL/GenBank/DDBJ databases">
        <authorList>
            <person name="de Groot N.N."/>
        </authorList>
    </citation>
    <scope>NUCLEOTIDE SEQUENCE [LARGE SCALE GENOMIC DNA]</scope>
    <source>
        <strain evidence="14 15">LMG 27731</strain>
    </source>
</reference>
<evidence type="ECO:0000259" key="13">
    <source>
        <dbReference type="Pfam" id="PF07715"/>
    </source>
</evidence>
<evidence type="ECO:0000256" key="7">
    <source>
        <dbReference type="ARBA" id="ARBA00023136"/>
    </source>
</evidence>
<name>A0A1I7D2K6_9BURK</name>
<dbReference type="Proteomes" id="UP000198844">
    <property type="component" value="Unassembled WGS sequence"/>
</dbReference>
<keyword evidence="9 10" id="KW-0998">Cell outer membrane</keyword>
<dbReference type="InterPro" id="IPR037066">
    <property type="entry name" value="Plug_dom_sf"/>
</dbReference>
<evidence type="ECO:0000259" key="12">
    <source>
        <dbReference type="Pfam" id="PF00593"/>
    </source>
</evidence>
<dbReference type="InterPro" id="IPR012910">
    <property type="entry name" value="Plug_dom"/>
</dbReference>
<evidence type="ECO:0000313" key="14">
    <source>
        <dbReference type="EMBL" id="SFU05826.1"/>
    </source>
</evidence>
<dbReference type="AlphaFoldDB" id="A0A1I7D2K6"/>
<evidence type="ECO:0000256" key="11">
    <source>
        <dbReference type="RuleBase" id="RU003357"/>
    </source>
</evidence>
<comment type="similarity">
    <text evidence="2 10 11">Belongs to the TonB-dependent receptor family.</text>
</comment>
<evidence type="ECO:0000256" key="1">
    <source>
        <dbReference type="ARBA" id="ARBA00004571"/>
    </source>
</evidence>
<evidence type="ECO:0000256" key="6">
    <source>
        <dbReference type="ARBA" id="ARBA00023077"/>
    </source>
</evidence>